<organism evidence="1 2">
    <name type="scientific">Solanum tuberosum</name>
    <name type="common">Potato</name>
    <dbReference type="NCBI Taxonomy" id="4113"/>
    <lineage>
        <taxon>Eukaryota</taxon>
        <taxon>Viridiplantae</taxon>
        <taxon>Streptophyta</taxon>
        <taxon>Embryophyta</taxon>
        <taxon>Tracheophyta</taxon>
        <taxon>Spermatophyta</taxon>
        <taxon>Magnoliopsida</taxon>
        <taxon>eudicotyledons</taxon>
        <taxon>Gunneridae</taxon>
        <taxon>Pentapetalae</taxon>
        <taxon>asterids</taxon>
        <taxon>lamiids</taxon>
        <taxon>Solanales</taxon>
        <taxon>Solanaceae</taxon>
        <taxon>Solanoideae</taxon>
        <taxon>Solaneae</taxon>
        <taxon>Solanum</taxon>
    </lineage>
</organism>
<dbReference type="Proteomes" id="UP000011115">
    <property type="component" value="Unassembled WGS sequence"/>
</dbReference>
<dbReference type="AlphaFoldDB" id="M0ZR56"/>
<name>M0ZR56_SOLTU</name>
<dbReference type="EnsemblPlants" id="PGSC0003DMT400006332">
    <property type="protein sequence ID" value="PGSC0003DMT400006332"/>
    <property type="gene ID" value="PGSC0003DMG400002476"/>
</dbReference>
<accession>M0ZR56</accession>
<dbReference type="HOGENOM" id="CLU_3127987_0_0_1"/>
<evidence type="ECO:0000313" key="1">
    <source>
        <dbReference type="EnsemblPlants" id="PGSC0003DMT400006332"/>
    </source>
</evidence>
<evidence type="ECO:0000313" key="2">
    <source>
        <dbReference type="Proteomes" id="UP000011115"/>
    </source>
</evidence>
<reference evidence="1" key="2">
    <citation type="submission" date="2015-06" db="UniProtKB">
        <authorList>
            <consortium name="EnsemblPlants"/>
        </authorList>
    </citation>
    <scope>IDENTIFICATION</scope>
    <source>
        <strain evidence="1">DM1-3 516 R44</strain>
    </source>
</reference>
<proteinExistence type="predicted"/>
<protein>
    <submittedName>
        <fullName evidence="1">Uncharacterized protein</fullName>
    </submittedName>
</protein>
<sequence>MLRLTIGGIYLVMERSLIEHCLEILSLSQMLNRKLLMTFYGLDGIGLLHL</sequence>
<dbReference type="Gramene" id="PGSC0003DMT400006332">
    <property type="protein sequence ID" value="PGSC0003DMT400006332"/>
    <property type="gene ID" value="PGSC0003DMG400002476"/>
</dbReference>
<keyword evidence="2" id="KW-1185">Reference proteome</keyword>
<reference evidence="2" key="1">
    <citation type="journal article" date="2011" name="Nature">
        <title>Genome sequence and analysis of the tuber crop potato.</title>
        <authorList>
            <consortium name="The Potato Genome Sequencing Consortium"/>
        </authorList>
    </citation>
    <scope>NUCLEOTIDE SEQUENCE [LARGE SCALE GENOMIC DNA]</scope>
    <source>
        <strain evidence="2">cv. DM1-3 516 R44</strain>
    </source>
</reference>